<protein>
    <submittedName>
        <fullName evidence="1">Uncharacterized protein</fullName>
    </submittedName>
</protein>
<dbReference type="RefSeq" id="WP_056961363.1">
    <property type="nucleotide sequence ID" value="NZ_AYZI01000002.1"/>
</dbReference>
<organism evidence="1 2">
    <name type="scientific">Fructilactobacillus florum DSM 22689 = JCM 16035</name>
    <dbReference type="NCBI Taxonomy" id="1423745"/>
    <lineage>
        <taxon>Bacteria</taxon>
        <taxon>Bacillati</taxon>
        <taxon>Bacillota</taxon>
        <taxon>Bacilli</taxon>
        <taxon>Lactobacillales</taxon>
        <taxon>Lactobacillaceae</taxon>
        <taxon>Fructilactobacillus</taxon>
    </lineage>
</organism>
<reference evidence="1 2" key="1">
    <citation type="journal article" date="2015" name="Genome Announc.">
        <title>Expanding the biotechnology potential of lactobacilli through comparative genomics of 213 strains and associated genera.</title>
        <authorList>
            <person name="Sun Z."/>
            <person name="Harris H.M."/>
            <person name="McCann A."/>
            <person name="Guo C."/>
            <person name="Argimon S."/>
            <person name="Zhang W."/>
            <person name="Yang X."/>
            <person name="Jeffery I.B."/>
            <person name="Cooney J.C."/>
            <person name="Kagawa T.F."/>
            <person name="Liu W."/>
            <person name="Song Y."/>
            <person name="Salvetti E."/>
            <person name="Wrobel A."/>
            <person name="Rasinkangas P."/>
            <person name="Parkhill J."/>
            <person name="Rea M.C."/>
            <person name="O'Sullivan O."/>
            <person name="Ritari J."/>
            <person name="Douillard F.P."/>
            <person name="Paul Ross R."/>
            <person name="Yang R."/>
            <person name="Briner A.E."/>
            <person name="Felis G.E."/>
            <person name="de Vos W.M."/>
            <person name="Barrangou R."/>
            <person name="Klaenhammer T.R."/>
            <person name="Caufield P.W."/>
            <person name="Cui Y."/>
            <person name="Zhang H."/>
            <person name="O'Toole P.W."/>
        </authorList>
    </citation>
    <scope>NUCLEOTIDE SEQUENCE [LARGE SCALE GENOMIC DNA]</scope>
    <source>
        <strain evidence="1 2">DSM 22689</strain>
    </source>
</reference>
<evidence type="ECO:0000313" key="2">
    <source>
        <dbReference type="Proteomes" id="UP000051586"/>
    </source>
</evidence>
<accession>A0A0R2CKV0</accession>
<comment type="caution">
    <text evidence="1">The sequence shown here is derived from an EMBL/GenBank/DDBJ whole genome shotgun (WGS) entry which is preliminary data.</text>
</comment>
<sequence length="94" mass="11124">MKLIKKLHNLIKHNYENGKYVNKKYTYNNTKINVSDYKLGQNKALSDFDHGKFFKIYPQTIIEILNSLFKGKFDEILNFIKGYNETKSNIKNNS</sequence>
<proteinExistence type="predicted"/>
<dbReference type="PATRIC" id="fig|1423745.4.peg.386"/>
<evidence type="ECO:0000313" key="1">
    <source>
        <dbReference type="EMBL" id="KRM92232.1"/>
    </source>
</evidence>
<dbReference type="AlphaFoldDB" id="A0A0R2CKV0"/>
<name>A0A0R2CKV0_9LACO</name>
<gene>
    <name evidence="1" type="ORF">FC87_GL000358</name>
</gene>
<dbReference type="Proteomes" id="UP000051586">
    <property type="component" value="Unassembled WGS sequence"/>
</dbReference>
<dbReference type="EMBL" id="AYZI01000002">
    <property type="protein sequence ID" value="KRM92232.1"/>
    <property type="molecule type" value="Genomic_DNA"/>
</dbReference>